<organism evidence="3 4">
    <name type="scientific">Polarella glacialis</name>
    <name type="common">Dinoflagellate</name>
    <dbReference type="NCBI Taxonomy" id="89957"/>
    <lineage>
        <taxon>Eukaryota</taxon>
        <taxon>Sar</taxon>
        <taxon>Alveolata</taxon>
        <taxon>Dinophyceae</taxon>
        <taxon>Suessiales</taxon>
        <taxon>Suessiaceae</taxon>
        <taxon>Polarella</taxon>
    </lineage>
</organism>
<feature type="domain" description="WW" evidence="2">
    <location>
        <begin position="230"/>
        <end position="259"/>
    </location>
</feature>
<feature type="compositionally biased region" description="Basic and acidic residues" evidence="1">
    <location>
        <begin position="253"/>
        <end position="274"/>
    </location>
</feature>
<dbReference type="EMBL" id="CAJNNV010005210">
    <property type="protein sequence ID" value="CAE8591782.1"/>
    <property type="molecule type" value="Genomic_DNA"/>
</dbReference>
<reference evidence="3" key="1">
    <citation type="submission" date="2021-02" db="EMBL/GenBank/DDBJ databases">
        <authorList>
            <person name="Dougan E. K."/>
            <person name="Rhodes N."/>
            <person name="Thang M."/>
            <person name="Chan C."/>
        </authorList>
    </citation>
    <scope>NUCLEOTIDE SEQUENCE</scope>
</reference>
<dbReference type="InterPro" id="IPR001202">
    <property type="entry name" value="WW_dom"/>
</dbReference>
<dbReference type="PROSITE" id="PS50020">
    <property type="entry name" value="WW_DOMAIN_2"/>
    <property type="match status" value="1"/>
</dbReference>
<dbReference type="SUPFAM" id="SSF51045">
    <property type="entry name" value="WW domain"/>
    <property type="match status" value="1"/>
</dbReference>
<dbReference type="OMA" id="HRFFAMK"/>
<gene>
    <name evidence="3" type="ORF">PGLA1383_LOCUS10445</name>
</gene>
<feature type="compositionally biased region" description="Acidic residues" evidence="1">
    <location>
        <begin position="328"/>
        <end position="338"/>
    </location>
</feature>
<dbReference type="AlphaFoldDB" id="A0A813DZF5"/>
<name>A0A813DZF5_POLGL</name>
<dbReference type="OrthoDB" id="439900at2759"/>
<dbReference type="Pfam" id="PF00397">
    <property type="entry name" value="WW"/>
    <property type="match status" value="1"/>
</dbReference>
<evidence type="ECO:0000256" key="1">
    <source>
        <dbReference type="SAM" id="MobiDB-lite"/>
    </source>
</evidence>
<dbReference type="Gene3D" id="2.20.70.10">
    <property type="match status" value="1"/>
</dbReference>
<evidence type="ECO:0000259" key="2">
    <source>
        <dbReference type="PROSITE" id="PS50020"/>
    </source>
</evidence>
<dbReference type="InterPro" id="IPR036020">
    <property type="entry name" value="WW_dom_sf"/>
</dbReference>
<dbReference type="CDD" id="cd00201">
    <property type="entry name" value="WW"/>
    <property type="match status" value="1"/>
</dbReference>
<keyword evidence="4" id="KW-1185">Reference proteome</keyword>
<accession>A0A813DZF5</accession>
<evidence type="ECO:0000313" key="3">
    <source>
        <dbReference type="EMBL" id="CAE8591782.1"/>
    </source>
</evidence>
<evidence type="ECO:0000313" key="4">
    <source>
        <dbReference type="Proteomes" id="UP000654075"/>
    </source>
</evidence>
<sequence>MKAVRGAPVAVVATPQLPKSAGRPAQKAVPISQEEEIPVQKIESHFENLQKLKVLPPEMAEAEPEVVATMMHERWMNIGKSYAQSSLPQEVAAEPGKLAAEKLAAKAPVQQPPAPAAPVLRGRGLSRGHQCSLCSSTVGDSASGVLCFCHREDGTTGGCNKGVCWTCMKRASPTMFGKIRITKAVWLLLETEAWWMHEKCMSGSDEADYRSLVADAEESVRRDEELRDQGWEIRKSKSTGKIYYVNQKLAKTQWERPEQEAKPASIEKESESAKQAEGYDNPLHSEEEEEVSAGQRADANGKQKRVEEEESGKKKEGTDPEKDREERSEDSESEATYL</sequence>
<dbReference type="PROSITE" id="PS01159">
    <property type="entry name" value="WW_DOMAIN_1"/>
    <property type="match status" value="1"/>
</dbReference>
<feature type="region of interest" description="Disordered" evidence="1">
    <location>
        <begin position="253"/>
        <end position="338"/>
    </location>
</feature>
<proteinExistence type="predicted"/>
<dbReference type="Proteomes" id="UP000654075">
    <property type="component" value="Unassembled WGS sequence"/>
</dbReference>
<protein>
    <recommendedName>
        <fullName evidence="2">WW domain-containing protein</fullName>
    </recommendedName>
</protein>
<dbReference type="SMART" id="SM00456">
    <property type="entry name" value="WW"/>
    <property type="match status" value="1"/>
</dbReference>
<feature type="compositionally biased region" description="Basic and acidic residues" evidence="1">
    <location>
        <begin position="299"/>
        <end position="327"/>
    </location>
</feature>
<comment type="caution">
    <text evidence="3">The sequence shown here is derived from an EMBL/GenBank/DDBJ whole genome shotgun (WGS) entry which is preliminary data.</text>
</comment>